<protein>
    <submittedName>
        <fullName evidence="1">WG repeat-containing protein</fullName>
    </submittedName>
</protein>
<dbReference type="RefSeq" id="WP_289527608.1">
    <property type="nucleotide sequence ID" value="NZ_JAUDCK010000015.1"/>
</dbReference>
<evidence type="ECO:0000313" key="2">
    <source>
        <dbReference type="Proteomes" id="UP001529275"/>
    </source>
</evidence>
<keyword evidence="2" id="KW-1185">Reference proteome</keyword>
<dbReference type="PROSITE" id="PS51257">
    <property type="entry name" value="PROKAR_LIPOPROTEIN"/>
    <property type="match status" value="1"/>
</dbReference>
<sequence>MKKIFVGLITLLLLVGCSQNQKLNYFMLTNDKELSALYNSEGEQITEYQYQSFERVGNLGYIVTNSQKQVGLISLDGDEMIPMGEYETLESVDQMFFATKKEEKKKDDQKQDNQKQEETSQNQLVKDNLYVLNSEGEILYQANDKTSIMKTGLPVIYQDKEYIVLYQNGEELYRGKDVVTYVSQYQNGKSMVVGFKDKNRFYYVTGHKDKDFDLEVEKGTYTFLLQNDAGCIINDEKLKSMIYIDFQNQKVYQNNIAIKDAYFDNKDNIILTSDDKTYLYFIGGVPTLINTYYYDTQTYLIREEKVYGPHYIYKDGKSIGALENCQLYPNVQELNFEMYPVYVQEKGYVYYNFDNKQVFDQTYLEANPFDACGRAIVKIDDQGYSLIDDKGEKLTEKAYYRMEYIGSSYYAVYNENGMYGIIDITGEEVFPVEYTSLPETPLIEYNDENYLLLNKNGRSYVYSIDDDMEELFSIEGDLTFHNEGYFSDGYHYYTIEGESIE</sequence>
<dbReference type="Proteomes" id="UP001529275">
    <property type="component" value="Unassembled WGS sequence"/>
</dbReference>
<name>A0ABT7UI05_9FIRM</name>
<accession>A0ABT7UI05</accession>
<dbReference type="EMBL" id="JAUDCK010000015">
    <property type="protein sequence ID" value="MDM8195774.1"/>
    <property type="molecule type" value="Genomic_DNA"/>
</dbReference>
<organism evidence="1 2">
    <name type="scientific">Massilimicrobiota timonensis</name>
    <dbReference type="NCBI Taxonomy" id="1776392"/>
    <lineage>
        <taxon>Bacteria</taxon>
        <taxon>Bacillati</taxon>
        <taxon>Bacillota</taxon>
        <taxon>Erysipelotrichia</taxon>
        <taxon>Erysipelotrichales</taxon>
        <taxon>Erysipelotrichaceae</taxon>
        <taxon>Massilimicrobiota</taxon>
    </lineage>
</organism>
<reference evidence="2" key="1">
    <citation type="submission" date="2023-06" db="EMBL/GenBank/DDBJ databases">
        <title>Identification and characterization of horizontal gene transfer across gut microbiota members of farm animals based on homology search.</title>
        <authorList>
            <person name="Zeman M."/>
            <person name="Kubasova T."/>
            <person name="Jahodarova E."/>
            <person name="Nykrynova M."/>
            <person name="Rychlik I."/>
        </authorList>
    </citation>
    <scope>NUCLEOTIDE SEQUENCE [LARGE SCALE GENOMIC DNA]</scope>
    <source>
        <strain evidence="2">ET341</strain>
    </source>
</reference>
<comment type="caution">
    <text evidence="1">The sequence shown here is derived from an EMBL/GenBank/DDBJ whole genome shotgun (WGS) entry which is preliminary data.</text>
</comment>
<proteinExistence type="predicted"/>
<evidence type="ECO:0000313" key="1">
    <source>
        <dbReference type="EMBL" id="MDM8195774.1"/>
    </source>
</evidence>
<gene>
    <name evidence="1" type="ORF">QUV98_05525</name>
</gene>